<reference evidence="1 2" key="1">
    <citation type="submission" date="2015-04" db="EMBL/GenBank/DDBJ databases">
        <title>Draft genome of the roundworm Trichinella nativa.</title>
        <authorList>
            <person name="Mitreva M."/>
        </authorList>
    </citation>
    <scope>NUCLEOTIDE SEQUENCE [LARGE SCALE GENOMIC DNA]</scope>
    <source>
        <strain evidence="1 2">ISS45</strain>
    </source>
</reference>
<dbReference type="EMBL" id="LVZM01018667">
    <property type="protein sequence ID" value="OUC41976.1"/>
    <property type="molecule type" value="Genomic_DNA"/>
</dbReference>
<dbReference type="Proteomes" id="UP000243006">
    <property type="component" value="Unassembled WGS sequence"/>
</dbReference>
<evidence type="ECO:0000313" key="1">
    <source>
        <dbReference type="EMBL" id="OUC41976.1"/>
    </source>
</evidence>
<protein>
    <submittedName>
        <fullName evidence="1">Uncharacterized protein</fullName>
    </submittedName>
</protein>
<name>A0A1Y3EDR7_9BILA</name>
<sequence>MYNTSGIGERGNISENSHWIISMEALTLSPDVEPADVPDKRRASMVQYHMDEAMGDVLSVMEVEETDDHDKLKSTLFTVFSVNNAEVFDN</sequence>
<accession>A0A1Y3EDR7</accession>
<comment type="caution">
    <text evidence="1">The sequence shown here is derived from an EMBL/GenBank/DDBJ whole genome shotgun (WGS) entry which is preliminary data.</text>
</comment>
<proteinExistence type="predicted"/>
<organism evidence="1 2">
    <name type="scientific">Trichinella nativa</name>
    <dbReference type="NCBI Taxonomy" id="6335"/>
    <lineage>
        <taxon>Eukaryota</taxon>
        <taxon>Metazoa</taxon>
        <taxon>Ecdysozoa</taxon>
        <taxon>Nematoda</taxon>
        <taxon>Enoplea</taxon>
        <taxon>Dorylaimia</taxon>
        <taxon>Trichinellida</taxon>
        <taxon>Trichinellidae</taxon>
        <taxon>Trichinella</taxon>
    </lineage>
</organism>
<gene>
    <name evidence="1" type="ORF">D917_10542</name>
</gene>
<dbReference type="AlphaFoldDB" id="A0A1Y3EDR7"/>
<evidence type="ECO:0000313" key="2">
    <source>
        <dbReference type="Proteomes" id="UP000243006"/>
    </source>
</evidence>